<dbReference type="OrthoDB" id="595236at2"/>
<name>A0A1R0FPM9_CITBR</name>
<evidence type="ECO:0000313" key="3">
    <source>
        <dbReference type="Proteomes" id="UP000185597"/>
    </source>
</evidence>
<dbReference type="Proteomes" id="UP000185597">
    <property type="component" value="Unassembled WGS sequence"/>
</dbReference>
<comment type="caution">
    <text evidence="1">The sequence shown here is derived from an EMBL/GenBank/DDBJ whole genome shotgun (WGS) entry which is preliminary data.</text>
</comment>
<evidence type="ECO:0000313" key="1">
    <source>
        <dbReference type="EMBL" id="MBD3124970.1"/>
    </source>
</evidence>
<evidence type="ECO:0000313" key="4">
    <source>
        <dbReference type="Proteomes" id="UP000605024"/>
    </source>
</evidence>
<dbReference type="RefSeq" id="WP_016156828.1">
    <property type="nucleotide sequence ID" value="NZ_CP022049.2"/>
</dbReference>
<reference evidence="2 3" key="1">
    <citation type="submission" date="2017-01" db="EMBL/GenBank/DDBJ databases">
        <title>First report of the plasmid-mediated mcr-1 gene in Citrobacter freudii.</title>
        <authorList>
            <person name="Liu J."/>
            <person name="Yang Y."/>
            <person name="Li Y."/>
            <person name="Liu D."/>
            <person name="Tuo H."/>
            <person name="Davis M."/>
            <person name="Zhang A."/>
        </authorList>
    </citation>
    <scope>NUCLEOTIDE SEQUENCE [LARGE SCALE GENOMIC DNA]</scope>
    <source>
        <strain evidence="2 3">SCC4</strain>
    </source>
</reference>
<accession>A0A1R0FPM9</accession>
<protein>
    <recommendedName>
        <fullName evidence="5">PhoP regulatory network protein YrbL</fullName>
    </recommendedName>
</protein>
<dbReference type="Proteomes" id="UP000605024">
    <property type="component" value="Unassembled WGS sequence"/>
</dbReference>
<evidence type="ECO:0000313" key="2">
    <source>
        <dbReference type="EMBL" id="OLY66619.1"/>
    </source>
</evidence>
<dbReference type="EMBL" id="JACXSK010000015">
    <property type="protein sequence ID" value="MBD3124970.1"/>
    <property type="molecule type" value="Genomic_DNA"/>
</dbReference>
<organism evidence="1 4">
    <name type="scientific">Citrobacter braakii</name>
    <dbReference type="NCBI Taxonomy" id="57706"/>
    <lineage>
        <taxon>Bacteria</taxon>
        <taxon>Pseudomonadati</taxon>
        <taxon>Pseudomonadota</taxon>
        <taxon>Gammaproteobacteria</taxon>
        <taxon>Enterobacterales</taxon>
        <taxon>Enterobacteriaceae</taxon>
        <taxon>Citrobacter</taxon>
        <taxon>Citrobacter freundii complex</taxon>
    </lineage>
</organism>
<dbReference type="InterPro" id="IPR019647">
    <property type="entry name" value="PhoP_reg_network_YrbL"/>
</dbReference>
<sequence length="193" mass="22372">MKQELVLTDEDLLARGNDRYVFQHPQDSNLLIKIVISDIANYKSKLREVFRDLKECKPGHQTDSLYMQKIEGLVETNKGLGQITVKECDEHGNLAQTLYQLALKKELDDSKLQKLNAFLAWFVSTKVIINSLHCKNIVYAWDSERQDYRFKVIDGFGDKTFFQLSKLSQSVRDKNKIKCLKRMLNDLNGLQQA</sequence>
<dbReference type="EMBL" id="MTCP01000021">
    <property type="protein sequence ID" value="OLY66619.1"/>
    <property type="molecule type" value="Genomic_DNA"/>
</dbReference>
<evidence type="ECO:0008006" key="5">
    <source>
        <dbReference type="Google" id="ProtNLM"/>
    </source>
</evidence>
<proteinExistence type="predicted"/>
<dbReference type="Pfam" id="PF10707">
    <property type="entry name" value="YrbL-PhoP_reg"/>
    <property type="match status" value="1"/>
</dbReference>
<gene>
    <name evidence="2" type="ORF">BWD41_24550</name>
    <name evidence="1" type="ORF">ID160_20050</name>
</gene>
<dbReference type="AlphaFoldDB" id="A0A1R0FPM9"/>
<reference evidence="1" key="2">
    <citation type="submission" date="2020-09" db="EMBL/GenBank/DDBJ databases">
        <title>Characterization of IncC plasmids in Enterobacterales of food-producing animals originating from China.</title>
        <authorList>
            <person name="Zhang Y."/>
            <person name="Lei C.-W."/>
        </authorList>
    </citation>
    <scope>NUCLEOTIDE SEQUENCE</scope>
    <source>
        <strain evidence="1">CC1</strain>
    </source>
</reference>